<dbReference type="InterPro" id="IPR008915">
    <property type="entry name" value="Peptidase_M50"/>
</dbReference>
<evidence type="ECO:0000259" key="8">
    <source>
        <dbReference type="Pfam" id="PF02163"/>
    </source>
</evidence>
<dbReference type="GO" id="GO:0008233">
    <property type="term" value="F:peptidase activity"/>
    <property type="evidence" value="ECO:0007669"/>
    <property type="project" value="UniProtKB-KW"/>
</dbReference>
<evidence type="ECO:0000313" key="9">
    <source>
        <dbReference type="EMBL" id="HIW09082.1"/>
    </source>
</evidence>
<comment type="cofactor">
    <cofactor evidence="1">
        <name>Zn(2+)</name>
        <dbReference type="ChEBI" id="CHEBI:29105"/>
    </cofactor>
</comment>
<organism evidence="9 10">
    <name type="scientific">Candidatus Faecalibacterium intestinigallinarum</name>
    <dbReference type="NCBI Taxonomy" id="2838581"/>
    <lineage>
        <taxon>Bacteria</taxon>
        <taxon>Bacillati</taxon>
        <taxon>Bacillota</taxon>
        <taxon>Clostridia</taxon>
        <taxon>Eubacteriales</taxon>
        <taxon>Oscillospiraceae</taxon>
        <taxon>Faecalibacterium</taxon>
    </lineage>
</organism>
<comment type="subcellular location">
    <subcellularLocation>
        <location evidence="2">Membrane</location>
        <topology evidence="2">Multi-pass membrane protein</topology>
    </subcellularLocation>
</comment>
<feature type="transmembrane region" description="Helical" evidence="7">
    <location>
        <begin position="41"/>
        <end position="63"/>
    </location>
</feature>
<evidence type="ECO:0000256" key="7">
    <source>
        <dbReference type="SAM" id="Phobius"/>
    </source>
</evidence>
<reference evidence="9" key="1">
    <citation type="journal article" date="2021" name="PeerJ">
        <title>Extensive microbial diversity within the chicken gut microbiome revealed by metagenomics and culture.</title>
        <authorList>
            <person name="Gilroy R."/>
            <person name="Ravi A."/>
            <person name="Getino M."/>
            <person name="Pursley I."/>
            <person name="Horton D.L."/>
            <person name="Alikhan N.F."/>
            <person name="Baker D."/>
            <person name="Gharbi K."/>
            <person name="Hall N."/>
            <person name="Watson M."/>
            <person name="Adriaenssens E.M."/>
            <person name="Foster-Nyarko E."/>
            <person name="Jarju S."/>
            <person name="Secka A."/>
            <person name="Antonio M."/>
            <person name="Oren A."/>
            <person name="Chaudhuri R.R."/>
            <person name="La Ragione R."/>
            <person name="Hildebrand F."/>
            <person name="Pallen M.J."/>
        </authorList>
    </citation>
    <scope>NUCLEOTIDE SEQUENCE</scope>
    <source>
        <strain evidence="9">ChiHcolR34-3080</strain>
    </source>
</reference>
<keyword evidence="9" id="KW-0378">Hydrolase</keyword>
<evidence type="ECO:0000256" key="2">
    <source>
        <dbReference type="ARBA" id="ARBA00004141"/>
    </source>
</evidence>
<name>A0A9D1Q9H1_9FIRM</name>
<dbReference type="GO" id="GO:0006508">
    <property type="term" value="P:proteolysis"/>
    <property type="evidence" value="ECO:0007669"/>
    <property type="project" value="UniProtKB-KW"/>
</dbReference>
<dbReference type="AlphaFoldDB" id="A0A9D1Q9H1"/>
<comment type="caution">
    <text evidence="9">The sequence shown here is derived from an EMBL/GenBank/DDBJ whole genome shotgun (WGS) entry which is preliminary data.</text>
</comment>
<dbReference type="EMBL" id="DXHQ01000078">
    <property type="protein sequence ID" value="HIW09082.1"/>
    <property type="molecule type" value="Genomic_DNA"/>
</dbReference>
<reference evidence="9" key="2">
    <citation type="submission" date="2021-04" db="EMBL/GenBank/DDBJ databases">
        <authorList>
            <person name="Gilroy R."/>
        </authorList>
    </citation>
    <scope>NUCLEOTIDE SEQUENCE</scope>
    <source>
        <strain evidence="9">ChiHcolR34-3080</strain>
    </source>
</reference>
<evidence type="ECO:0000256" key="1">
    <source>
        <dbReference type="ARBA" id="ARBA00001947"/>
    </source>
</evidence>
<evidence type="ECO:0000256" key="3">
    <source>
        <dbReference type="ARBA" id="ARBA00007931"/>
    </source>
</evidence>
<dbReference type="Pfam" id="PF02163">
    <property type="entry name" value="Peptidase_M50"/>
    <property type="match status" value="1"/>
</dbReference>
<evidence type="ECO:0000256" key="6">
    <source>
        <dbReference type="ARBA" id="ARBA00023136"/>
    </source>
</evidence>
<accession>A0A9D1Q9H1</accession>
<sequence length="163" mass="17630">MRGRGPAFPRRVRAGKFVFRDPLCTCALLYILLYFDGSGFLRLGLLAAALHECGHIAVFWLLFRRLPVVEVTMTGFCMRTAGLRLSPGRRFWLAAAGPGMNALLAAVWCARVSARLTVGDAAFLAANVLTGVFNLLPVPPLDGAQMLGAGWEALTKKLQSAPK</sequence>
<keyword evidence="9" id="KW-0645">Protease</keyword>
<protein>
    <submittedName>
        <fullName evidence="9">Site-2 protease family protein</fullName>
    </submittedName>
</protein>
<keyword evidence="5 7" id="KW-1133">Transmembrane helix</keyword>
<gene>
    <name evidence="9" type="ORF">H9890_06765</name>
</gene>
<keyword evidence="6 7" id="KW-0472">Membrane</keyword>
<feature type="domain" description="Peptidase M50" evidence="8">
    <location>
        <begin position="125"/>
        <end position="160"/>
    </location>
</feature>
<comment type="similarity">
    <text evidence="3">Belongs to the peptidase M50B family.</text>
</comment>
<dbReference type="GO" id="GO:0016020">
    <property type="term" value="C:membrane"/>
    <property type="evidence" value="ECO:0007669"/>
    <property type="project" value="UniProtKB-SubCell"/>
</dbReference>
<evidence type="ECO:0000313" key="10">
    <source>
        <dbReference type="Proteomes" id="UP000823933"/>
    </source>
</evidence>
<keyword evidence="4 7" id="KW-0812">Transmembrane</keyword>
<proteinExistence type="inferred from homology"/>
<evidence type="ECO:0000256" key="5">
    <source>
        <dbReference type="ARBA" id="ARBA00022989"/>
    </source>
</evidence>
<dbReference type="Proteomes" id="UP000823933">
    <property type="component" value="Unassembled WGS sequence"/>
</dbReference>
<evidence type="ECO:0000256" key="4">
    <source>
        <dbReference type="ARBA" id="ARBA00022692"/>
    </source>
</evidence>
<feature type="transmembrane region" description="Helical" evidence="7">
    <location>
        <begin position="17"/>
        <end position="35"/>
    </location>
</feature>